<comment type="similarity">
    <text evidence="1">Belongs to the spermidine/spermine synthase family.</text>
</comment>
<sequence length="379" mass="40716">MNEDRQTEGKPAGATVQEPAASRGAEERRVPSDIETKLLGDAPADTPEELEAKVAGKVLAGTRGASAPVKQAAVTVGIVALVLVLAFVFQLAQFPAPVIGVIVVIAIVMFALVLVNPHVVRTQAGRALVYTRLAKGQPVRVMRLGGVYQSATYLGFQSCEPVFKYIKAFDVVFDAEDAVRAATGHGVERVLALGGGGFSWPKHAILDHDCLHVDVVEIDPAIIQAARRWFYLDMIERYAGRRLRVHEGDGRAVLDKRARRLEAGEPKAQRYDAIVNDTFSGGEPVRELATVEAAQAVRTCLNPGGVYATNVVARDGDTSVLRSTVATLSQVFAHVCVIPVEEDTCASDDNYIVVATDGDTQFPGAVPFDEEFLGEVVRD</sequence>
<dbReference type="PANTHER" id="PTHR43317">
    <property type="entry name" value="THERMOSPERMINE SYNTHASE ACAULIS5"/>
    <property type="match status" value="1"/>
</dbReference>
<keyword evidence="6" id="KW-1133">Transmembrane helix</keyword>
<evidence type="ECO:0000256" key="4">
    <source>
        <dbReference type="PROSITE-ProRule" id="PRU00354"/>
    </source>
</evidence>
<dbReference type="AlphaFoldDB" id="A0A1Y3Y1K6"/>
<dbReference type="Gene3D" id="3.40.50.150">
    <property type="entry name" value="Vaccinia Virus protein VP39"/>
    <property type="match status" value="1"/>
</dbReference>
<evidence type="ECO:0000256" key="6">
    <source>
        <dbReference type="SAM" id="Phobius"/>
    </source>
</evidence>
<evidence type="ECO:0000313" key="9">
    <source>
        <dbReference type="Proteomes" id="UP000195781"/>
    </source>
</evidence>
<evidence type="ECO:0000256" key="2">
    <source>
        <dbReference type="ARBA" id="ARBA00022679"/>
    </source>
</evidence>
<feature type="compositionally biased region" description="Basic and acidic residues" evidence="5">
    <location>
        <begin position="24"/>
        <end position="38"/>
    </location>
</feature>
<keyword evidence="3 4" id="KW-0620">Polyamine biosynthesis</keyword>
<evidence type="ECO:0000313" key="8">
    <source>
        <dbReference type="EMBL" id="OUN89367.1"/>
    </source>
</evidence>
<dbReference type="SUPFAM" id="SSF53335">
    <property type="entry name" value="S-adenosyl-L-methionine-dependent methyltransferases"/>
    <property type="match status" value="1"/>
</dbReference>
<dbReference type="InterPro" id="IPR029063">
    <property type="entry name" value="SAM-dependent_MTases_sf"/>
</dbReference>
<proteinExistence type="inferred from homology"/>
<gene>
    <name evidence="8" type="ORF">B5G02_02500</name>
</gene>
<evidence type="ECO:0000256" key="3">
    <source>
        <dbReference type="ARBA" id="ARBA00023115"/>
    </source>
</evidence>
<feature type="transmembrane region" description="Helical" evidence="6">
    <location>
        <begin position="98"/>
        <end position="116"/>
    </location>
</feature>
<evidence type="ECO:0000259" key="7">
    <source>
        <dbReference type="PROSITE" id="PS51006"/>
    </source>
</evidence>
<keyword evidence="6" id="KW-0812">Transmembrane</keyword>
<protein>
    <recommendedName>
        <fullName evidence="7">PABS domain-containing protein</fullName>
    </recommendedName>
</protein>
<feature type="transmembrane region" description="Helical" evidence="6">
    <location>
        <begin position="72"/>
        <end position="92"/>
    </location>
</feature>
<dbReference type="Pfam" id="PF01564">
    <property type="entry name" value="Spermine_synth"/>
    <property type="match status" value="1"/>
</dbReference>
<accession>A0A1Y3Y1K6</accession>
<dbReference type="GO" id="GO:0006596">
    <property type="term" value="P:polyamine biosynthetic process"/>
    <property type="evidence" value="ECO:0007669"/>
    <property type="project" value="UniProtKB-UniRule"/>
</dbReference>
<reference evidence="9" key="1">
    <citation type="submission" date="2017-04" db="EMBL/GenBank/DDBJ databases">
        <title>Function of individual gut microbiota members based on whole genome sequencing of pure cultures obtained from chicken caecum.</title>
        <authorList>
            <person name="Medvecky M."/>
            <person name="Cejkova D."/>
            <person name="Polansky O."/>
            <person name="Karasova D."/>
            <person name="Kubasova T."/>
            <person name="Cizek A."/>
            <person name="Rychlik I."/>
        </authorList>
    </citation>
    <scope>NUCLEOTIDE SEQUENCE [LARGE SCALE GENOMIC DNA]</scope>
    <source>
        <strain evidence="9">An5</strain>
    </source>
</reference>
<dbReference type="PROSITE" id="PS51006">
    <property type="entry name" value="PABS_2"/>
    <property type="match status" value="1"/>
</dbReference>
<dbReference type="RefSeq" id="WP_094335050.1">
    <property type="nucleotide sequence ID" value="NZ_NFIE01000004.1"/>
</dbReference>
<dbReference type="InterPro" id="IPR030374">
    <property type="entry name" value="PABS"/>
</dbReference>
<dbReference type="PANTHER" id="PTHR43317:SF1">
    <property type="entry name" value="THERMOSPERMINE SYNTHASE ACAULIS5"/>
    <property type="match status" value="1"/>
</dbReference>
<keyword evidence="6" id="KW-0472">Membrane</keyword>
<feature type="domain" description="PABS" evidence="7">
    <location>
        <begin position="212"/>
        <end position="357"/>
    </location>
</feature>
<keyword evidence="9" id="KW-1185">Reference proteome</keyword>
<evidence type="ECO:0000256" key="1">
    <source>
        <dbReference type="ARBA" id="ARBA00007867"/>
    </source>
</evidence>
<dbReference type="EMBL" id="NFIE01000004">
    <property type="protein sequence ID" value="OUN89367.1"/>
    <property type="molecule type" value="Genomic_DNA"/>
</dbReference>
<dbReference type="GO" id="GO:0010487">
    <property type="term" value="F:thermospermine synthase activity"/>
    <property type="evidence" value="ECO:0007669"/>
    <property type="project" value="TreeGrafter"/>
</dbReference>
<organism evidence="8 9">
    <name type="scientific">[Collinsella] massiliensis</name>
    <dbReference type="NCBI Taxonomy" id="1232426"/>
    <lineage>
        <taxon>Bacteria</taxon>
        <taxon>Bacillati</taxon>
        <taxon>Actinomycetota</taxon>
        <taxon>Coriobacteriia</taxon>
        <taxon>Coriobacteriales</taxon>
        <taxon>Coriobacteriaceae</taxon>
        <taxon>Enorma</taxon>
    </lineage>
</organism>
<keyword evidence="2 4" id="KW-0808">Transferase</keyword>
<dbReference type="NCBIfam" id="NF037959">
    <property type="entry name" value="MFS_SpdSyn"/>
    <property type="match status" value="1"/>
</dbReference>
<dbReference type="OrthoDB" id="9761985at2"/>
<evidence type="ECO:0000256" key="5">
    <source>
        <dbReference type="SAM" id="MobiDB-lite"/>
    </source>
</evidence>
<comment type="caution">
    <text evidence="8">The sequence shown here is derived from an EMBL/GenBank/DDBJ whole genome shotgun (WGS) entry which is preliminary data.</text>
</comment>
<dbReference type="Proteomes" id="UP000195781">
    <property type="component" value="Unassembled WGS sequence"/>
</dbReference>
<feature type="active site" description="Proton acceptor" evidence="4">
    <location>
        <position position="277"/>
    </location>
</feature>
<name>A0A1Y3Y1K6_9ACTN</name>
<feature type="region of interest" description="Disordered" evidence="5">
    <location>
        <begin position="1"/>
        <end position="42"/>
    </location>
</feature>